<keyword evidence="2 5" id="KW-0812">Transmembrane</keyword>
<sequence length="473" mass="51040">MELGSRELLDKYDRSGITRLHLRMVFISGMGFLTDAYDLFVLSTALPILVSFFGITASHNIFSSAQVSFLGLHISSVTLEEGLLGSIALFGAFIGAFVFGRMADRFGRKVMYVVDLSIMTAFALISAFSSSVPMLMASRFFLGMGIGGDYPVSSTLMSEYSGIRHRGKLVSMVFAMQGFGLLLGAMVGVLSVAFLPLGVAWRVMLGAGAVPSAAVIYFRSKVDETPRFRVVSSERPEAREKVRLSRYWLPILGTAGSWFLFDMAFYGTSINNGLVLSYLGYGTVVGNIRATILNIAIGNALIASVFSVPGYWIAVGTIDRVGRKTLQWLGFSVMAAVYFIIATHYRGLLDAIYMFIALYGVSFLFGNIGPNTTTFILPTELFPTEIRTTGHGIASGSAKFGAGLFTLMLPSIMASMGVPNLMLILGSISVAGMVLTLFAIKETKNERLEETSSLSGYGILAYGKSTATKTGKK</sequence>
<dbReference type="GO" id="GO:0022857">
    <property type="term" value="F:transmembrane transporter activity"/>
    <property type="evidence" value="ECO:0007669"/>
    <property type="project" value="InterPro"/>
</dbReference>
<dbReference type="EMBL" id="BMNY01000001">
    <property type="protein sequence ID" value="GGM68669.1"/>
    <property type="molecule type" value="Genomic_DNA"/>
</dbReference>
<dbReference type="RefSeq" id="WP_188679777.1">
    <property type="nucleotide sequence ID" value="NZ_BMNY01000001.1"/>
</dbReference>
<dbReference type="PROSITE" id="PS50850">
    <property type="entry name" value="MFS"/>
    <property type="match status" value="1"/>
</dbReference>
<gene>
    <name evidence="7" type="ORF">GCM10007108_03450</name>
</gene>
<protein>
    <submittedName>
        <fullName evidence="7">MFS transporter</fullName>
    </submittedName>
</protein>
<proteinExistence type="predicted"/>
<evidence type="ECO:0000256" key="1">
    <source>
        <dbReference type="ARBA" id="ARBA00004141"/>
    </source>
</evidence>
<dbReference type="Proteomes" id="UP000632195">
    <property type="component" value="Unassembled WGS sequence"/>
</dbReference>
<dbReference type="GO" id="GO:0016020">
    <property type="term" value="C:membrane"/>
    <property type="evidence" value="ECO:0007669"/>
    <property type="project" value="UniProtKB-SubCell"/>
</dbReference>
<evidence type="ECO:0000313" key="8">
    <source>
        <dbReference type="Proteomes" id="UP000632195"/>
    </source>
</evidence>
<comment type="caution">
    <text evidence="7">The sequence shown here is derived from an EMBL/GenBank/DDBJ whole genome shotgun (WGS) entry which is preliminary data.</text>
</comment>
<evidence type="ECO:0000259" key="6">
    <source>
        <dbReference type="PROSITE" id="PS50850"/>
    </source>
</evidence>
<feature type="transmembrane region" description="Helical" evidence="5">
    <location>
        <begin position="351"/>
        <end position="369"/>
    </location>
</feature>
<dbReference type="AlphaFoldDB" id="A0AA37F8V6"/>
<dbReference type="PROSITE" id="PS00217">
    <property type="entry name" value="SUGAR_TRANSPORT_2"/>
    <property type="match status" value="1"/>
</dbReference>
<keyword evidence="3 5" id="KW-1133">Transmembrane helix</keyword>
<name>A0AA37F8V6_9ARCH</name>
<reference evidence="7" key="2">
    <citation type="submission" date="2022-09" db="EMBL/GenBank/DDBJ databases">
        <authorList>
            <person name="Sun Q."/>
            <person name="Ohkuma M."/>
        </authorList>
    </citation>
    <scope>NUCLEOTIDE SEQUENCE</scope>
    <source>
        <strain evidence="7">JCM 13583</strain>
    </source>
</reference>
<feature type="transmembrane region" description="Helical" evidence="5">
    <location>
        <begin position="39"/>
        <end position="62"/>
    </location>
</feature>
<feature type="transmembrane region" description="Helical" evidence="5">
    <location>
        <begin position="199"/>
        <end position="218"/>
    </location>
</feature>
<reference evidence="7" key="1">
    <citation type="journal article" date="2014" name="Int. J. Syst. Evol. Microbiol.">
        <title>Complete genome sequence of Corynebacterium casei LMG S-19264T (=DSM 44701T), isolated from a smear-ripened cheese.</title>
        <authorList>
            <consortium name="US DOE Joint Genome Institute (JGI-PGF)"/>
            <person name="Walter F."/>
            <person name="Albersmeier A."/>
            <person name="Kalinowski J."/>
            <person name="Ruckert C."/>
        </authorList>
    </citation>
    <scope>NUCLEOTIDE SEQUENCE</scope>
    <source>
        <strain evidence="7">JCM 13583</strain>
    </source>
</reference>
<feature type="transmembrane region" description="Helical" evidence="5">
    <location>
        <begin position="288"/>
        <end position="314"/>
    </location>
</feature>
<feature type="transmembrane region" description="Helical" evidence="5">
    <location>
        <begin position="421"/>
        <end position="440"/>
    </location>
</feature>
<feature type="transmembrane region" description="Helical" evidence="5">
    <location>
        <begin position="112"/>
        <end position="130"/>
    </location>
</feature>
<evidence type="ECO:0000256" key="2">
    <source>
        <dbReference type="ARBA" id="ARBA00022692"/>
    </source>
</evidence>
<dbReference type="Gene3D" id="1.20.1250.20">
    <property type="entry name" value="MFS general substrate transporter like domains"/>
    <property type="match status" value="1"/>
</dbReference>
<dbReference type="InterPro" id="IPR005828">
    <property type="entry name" value="MFS_sugar_transport-like"/>
</dbReference>
<dbReference type="SUPFAM" id="SSF103473">
    <property type="entry name" value="MFS general substrate transporter"/>
    <property type="match status" value="1"/>
</dbReference>
<dbReference type="Pfam" id="PF00083">
    <property type="entry name" value="Sugar_tr"/>
    <property type="match status" value="2"/>
</dbReference>
<keyword evidence="8" id="KW-1185">Reference proteome</keyword>
<organism evidence="7 8">
    <name type="scientific">Thermogymnomonas acidicola</name>
    <dbReference type="NCBI Taxonomy" id="399579"/>
    <lineage>
        <taxon>Archaea</taxon>
        <taxon>Methanobacteriati</taxon>
        <taxon>Thermoplasmatota</taxon>
        <taxon>Thermoplasmata</taxon>
        <taxon>Thermoplasmatales</taxon>
        <taxon>Thermogymnomonas</taxon>
    </lineage>
</organism>
<dbReference type="PANTHER" id="PTHR24064">
    <property type="entry name" value="SOLUTE CARRIER FAMILY 22 MEMBER"/>
    <property type="match status" value="1"/>
</dbReference>
<dbReference type="InterPro" id="IPR036259">
    <property type="entry name" value="MFS_trans_sf"/>
</dbReference>
<evidence type="ECO:0000256" key="4">
    <source>
        <dbReference type="ARBA" id="ARBA00023136"/>
    </source>
</evidence>
<feature type="transmembrane region" description="Helical" evidence="5">
    <location>
        <begin position="169"/>
        <end position="193"/>
    </location>
</feature>
<evidence type="ECO:0000313" key="7">
    <source>
        <dbReference type="EMBL" id="GGM68669.1"/>
    </source>
</evidence>
<feature type="transmembrane region" description="Helical" evidence="5">
    <location>
        <begin position="326"/>
        <end position="345"/>
    </location>
</feature>
<comment type="subcellular location">
    <subcellularLocation>
        <location evidence="1">Membrane</location>
        <topology evidence="1">Multi-pass membrane protein</topology>
    </subcellularLocation>
</comment>
<dbReference type="InterPro" id="IPR020846">
    <property type="entry name" value="MFS_dom"/>
</dbReference>
<evidence type="ECO:0000256" key="5">
    <source>
        <dbReference type="SAM" id="Phobius"/>
    </source>
</evidence>
<dbReference type="PROSITE" id="PS00216">
    <property type="entry name" value="SUGAR_TRANSPORT_1"/>
    <property type="match status" value="1"/>
</dbReference>
<dbReference type="InterPro" id="IPR005829">
    <property type="entry name" value="Sugar_transporter_CS"/>
</dbReference>
<feature type="domain" description="Major facilitator superfamily (MFS) profile" evidence="6">
    <location>
        <begin position="24"/>
        <end position="444"/>
    </location>
</feature>
<accession>A0AA37F8V6</accession>
<keyword evidence="4 5" id="KW-0472">Membrane</keyword>
<feature type="transmembrane region" description="Helical" evidence="5">
    <location>
        <begin position="82"/>
        <end position="100"/>
    </location>
</feature>
<evidence type="ECO:0000256" key="3">
    <source>
        <dbReference type="ARBA" id="ARBA00022989"/>
    </source>
</evidence>